<feature type="region of interest" description="Disordered" evidence="4">
    <location>
        <begin position="24"/>
        <end position="44"/>
    </location>
</feature>
<dbReference type="EC" id="2.1.1.-" evidence="5"/>
<dbReference type="PROSITE" id="PS51682">
    <property type="entry name" value="SAM_OMT_I"/>
    <property type="match status" value="1"/>
</dbReference>
<proteinExistence type="predicted"/>
<dbReference type="InterPro" id="IPR029063">
    <property type="entry name" value="SAM-dependent_MTases_sf"/>
</dbReference>
<dbReference type="InterPro" id="IPR002935">
    <property type="entry name" value="SAM_O-MeTrfase"/>
</dbReference>
<reference evidence="5" key="1">
    <citation type="submission" date="2022-10" db="EMBL/GenBank/DDBJ databases">
        <title>The complete genomes of actinobacterial strains from the NBC collection.</title>
        <authorList>
            <person name="Joergensen T.S."/>
            <person name="Alvarez Arevalo M."/>
            <person name="Sterndorff E.B."/>
            <person name="Faurdal D."/>
            <person name="Vuksanovic O."/>
            <person name="Mourched A.-S."/>
            <person name="Charusanti P."/>
            <person name="Shaw S."/>
            <person name="Blin K."/>
            <person name="Weber T."/>
        </authorList>
    </citation>
    <scope>NUCLEOTIDE SEQUENCE</scope>
    <source>
        <strain evidence="5">NBC_00148</strain>
    </source>
</reference>
<evidence type="ECO:0000256" key="4">
    <source>
        <dbReference type="SAM" id="MobiDB-lite"/>
    </source>
</evidence>
<gene>
    <name evidence="5" type="ORF">OG222_16505</name>
</gene>
<keyword evidence="3" id="KW-0949">S-adenosyl-L-methionine</keyword>
<dbReference type="EMBL" id="CP108169">
    <property type="protein sequence ID" value="WTQ74601.1"/>
    <property type="molecule type" value="Genomic_DNA"/>
</dbReference>
<feature type="compositionally biased region" description="Basic and acidic residues" evidence="4">
    <location>
        <begin position="31"/>
        <end position="44"/>
    </location>
</feature>
<dbReference type="Gene3D" id="3.40.50.150">
    <property type="entry name" value="Vaccinia Virus protein VP39"/>
    <property type="match status" value="1"/>
</dbReference>
<dbReference type="PANTHER" id="PTHR43167">
    <property type="entry name" value="PUTATIVE (AFU_ORTHOLOGUE AFUA_6G01830)-RELATED"/>
    <property type="match status" value="1"/>
</dbReference>
<dbReference type="CDD" id="cd02440">
    <property type="entry name" value="AdoMet_MTases"/>
    <property type="match status" value="1"/>
</dbReference>
<dbReference type="SUPFAM" id="SSF53335">
    <property type="entry name" value="S-adenosyl-L-methionine-dependent methyltransferases"/>
    <property type="match status" value="1"/>
</dbReference>
<dbReference type="PANTHER" id="PTHR43167:SF1">
    <property type="entry name" value="PUTATIVE (AFU_ORTHOLOGUE AFUA_6G01830)-RELATED"/>
    <property type="match status" value="1"/>
</dbReference>
<dbReference type="Pfam" id="PF13578">
    <property type="entry name" value="Methyltransf_24"/>
    <property type="match status" value="1"/>
</dbReference>
<protein>
    <submittedName>
        <fullName evidence="5">Class I SAM-dependent methyltransferase</fullName>
        <ecNumber evidence="5">2.1.1.-</ecNumber>
    </submittedName>
</protein>
<evidence type="ECO:0000256" key="3">
    <source>
        <dbReference type="ARBA" id="ARBA00022691"/>
    </source>
</evidence>
<evidence type="ECO:0000256" key="1">
    <source>
        <dbReference type="ARBA" id="ARBA00022603"/>
    </source>
</evidence>
<organism evidence="5">
    <name type="scientific">Streptomyces sp. NBC_00148</name>
    <dbReference type="NCBI Taxonomy" id="2903626"/>
    <lineage>
        <taxon>Bacteria</taxon>
        <taxon>Bacillati</taxon>
        <taxon>Actinomycetota</taxon>
        <taxon>Actinomycetes</taxon>
        <taxon>Kitasatosporales</taxon>
        <taxon>Streptomycetaceae</taxon>
        <taxon>Streptomyces</taxon>
    </lineage>
</organism>
<dbReference type="AlphaFoldDB" id="A0AAU1LTD9"/>
<name>A0AAU1LTD9_9ACTN</name>
<keyword evidence="2 5" id="KW-0808">Transferase</keyword>
<keyword evidence="1 5" id="KW-0489">Methyltransferase</keyword>
<accession>A0AAU1LTD9</accession>
<dbReference type="GO" id="GO:0008171">
    <property type="term" value="F:O-methyltransferase activity"/>
    <property type="evidence" value="ECO:0007669"/>
    <property type="project" value="InterPro"/>
</dbReference>
<evidence type="ECO:0000313" key="5">
    <source>
        <dbReference type="EMBL" id="WTQ74601.1"/>
    </source>
</evidence>
<dbReference type="GO" id="GO:0032259">
    <property type="term" value="P:methylation"/>
    <property type="evidence" value="ECO:0007669"/>
    <property type="project" value="UniProtKB-KW"/>
</dbReference>
<sequence length="221" mass="23643">MPMYPCTLAEPRVSAALTRMFAAAAGDDESEARRPGDPAHDRRSMTAQELADAAQDIYMPVSADGGKLLYNLVRATKPATVVEFGTSYGISTLHLAAAVRDNGTGRVITTEMSRTKAASARDTFAATGLDDVITVLEGDALQTLAALRQPVDFLFLDGWKDLCLPVLQLLEPHIAPGTLVAADDVDLAGLIPYLDHVRDTANGYHSVTFPVEDGLEISCRL</sequence>
<evidence type="ECO:0000256" key="2">
    <source>
        <dbReference type="ARBA" id="ARBA00022679"/>
    </source>
</evidence>